<name>W1P4K1_AMBTC</name>
<comment type="similarity">
    <text evidence="1">Belongs to the peptidase S10 family.</text>
</comment>
<dbReference type="PANTHER" id="PTHR11802">
    <property type="entry name" value="SERINE PROTEASE FAMILY S10 SERINE CARBOXYPEPTIDASE"/>
    <property type="match status" value="1"/>
</dbReference>
<evidence type="ECO:0000313" key="2">
    <source>
        <dbReference type="EMBL" id="ERN01885.1"/>
    </source>
</evidence>
<dbReference type="InterPro" id="IPR001563">
    <property type="entry name" value="Peptidase_S10"/>
</dbReference>
<dbReference type="EMBL" id="KI394680">
    <property type="protein sequence ID" value="ERN01885.1"/>
    <property type="molecule type" value="Genomic_DNA"/>
</dbReference>
<dbReference type="PANTHER" id="PTHR11802:SF29">
    <property type="entry name" value="SERINE CARBOXYPEPTIDASE-LIKE 19"/>
    <property type="match status" value="1"/>
</dbReference>
<dbReference type="InterPro" id="IPR029058">
    <property type="entry name" value="AB_hydrolase_fold"/>
</dbReference>
<dbReference type="eggNOG" id="KOG1282">
    <property type="taxonomic scope" value="Eukaryota"/>
</dbReference>
<gene>
    <name evidence="2" type="ORF">AMTR_s00089p00136840</name>
</gene>
<reference evidence="3" key="1">
    <citation type="journal article" date="2013" name="Science">
        <title>The Amborella genome and the evolution of flowering plants.</title>
        <authorList>
            <consortium name="Amborella Genome Project"/>
        </authorList>
    </citation>
    <scope>NUCLEOTIDE SEQUENCE [LARGE SCALE GENOMIC DNA]</scope>
</reference>
<dbReference type="Proteomes" id="UP000017836">
    <property type="component" value="Unassembled WGS sequence"/>
</dbReference>
<dbReference type="SUPFAM" id="SSF53474">
    <property type="entry name" value="alpha/beta-Hydrolases"/>
    <property type="match status" value="1"/>
</dbReference>
<sequence length="153" mass="17632">IDAGYKPVFNLKGYLLGNPVTQKEYDTVQVPAAHRMGLVSDELYEATKESCQGLSADPTNEECVLNIQAVLNLTSRINLVQILEPYVSESYIRLRAMWQQDEHSSYTTLLLTSPLFVREYGYFLSYYWANNETVRDALHVKMVRVEHHFYFAA</sequence>
<accession>W1P4K1</accession>
<dbReference type="AlphaFoldDB" id="W1P4K1"/>
<feature type="non-terminal residue" evidence="2">
    <location>
        <position position="1"/>
    </location>
</feature>
<dbReference type="GO" id="GO:0004185">
    <property type="term" value="F:serine-type carboxypeptidase activity"/>
    <property type="evidence" value="ECO:0007669"/>
    <property type="project" value="InterPro"/>
</dbReference>
<evidence type="ECO:0000313" key="3">
    <source>
        <dbReference type="Proteomes" id="UP000017836"/>
    </source>
</evidence>
<proteinExistence type="inferred from homology"/>
<dbReference type="Gene3D" id="3.40.50.1820">
    <property type="entry name" value="alpha/beta hydrolase"/>
    <property type="match status" value="1"/>
</dbReference>
<protein>
    <submittedName>
        <fullName evidence="2">Uncharacterized protein</fullName>
    </submittedName>
</protein>
<keyword evidence="3" id="KW-1185">Reference proteome</keyword>
<dbReference type="GO" id="GO:0006508">
    <property type="term" value="P:proteolysis"/>
    <property type="evidence" value="ECO:0007669"/>
    <property type="project" value="InterPro"/>
</dbReference>
<dbReference type="HOGENOM" id="CLU_1717909_0_0_1"/>
<organism evidence="2 3">
    <name type="scientific">Amborella trichopoda</name>
    <dbReference type="NCBI Taxonomy" id="13333"/>
    <lineage>
        <taxon>Eukaryota</taxon>
        <taxon>Viridiplantae</taxon>
        <taxon>Streptophyta</taxon>
        <taxon>Embryophyta</taxon>
        <taxon>Tracheophyta</taxon>
        <taxon>Spermatophyta</taxon>
        <taxon>Magnoliopsida</taxon>
        <taxon>Amborellales</taxon>
        <taxon>Amborellaceae</taxon>
        <taxon>Amborella</taxon>
    </lineage>
</organism>
<evidence type="ECO:0000256" key="1">
    <source>
        <dbReference type="ARBA" id="ARBA00009431"/>
    </source>
</evidence>
<dbReference type="Pfam" id="PF00450">
    <property type="entry name" value="Peptidase_S10"/>
    <property type="match status" value="1"/>
</dbReference>